<organism evidence="2 3">
    <name type="scientific">Cylindrospermum stagnale PCC 7417</name>
    <dbReference type="NCBI Taxonomy" id="56107"/>
    <lineage>
        <taxon>Bacteria</taxon>
        <taxon>Bacillati</taxon>
        <taxon>Cyanobacteriota</taxon>
        <taxon>Cyanophyceae</taxon>
        <taxon>Nostocales</taxon>
        <taxon>Nostocaceae</taxon>
        <taxon>Cylindrospermum</taxon>
    </lineage>
</organism>
<dbReference type="EMBL" id="CP003643">
    <property type="protein sequence ID" value="AFZ28351.1"/>
    <property type="molecule type" value="Genomic_DNA"/>
</dbReference>
<evidence type="ECO:0000259" key="1">
    <source>
        <dbReference type="Pfam" id="PF13020"/>
    </source>
</evidence>
<dbReference type="HOGENOM" id="CLU_270290_0_0_3"/>
<gene>
    <name evidence="2" type="ORF">Cylst_6579</name>
</gene>
<dbReference type="InterPro" id="IPR052957">
    <property type="entry name" value="Auxin_embryo_med"/>
</dbReference>
<accession>K9X8F1</accession>
<geneLocation type="plasmid" evidence="2 3">
    <name>pCYLST.01</name>
</geneLocation>
<dbReference type="Proteomes" id="UP000010475">
    <property type="component" value="Plasmid pCYLST.01"/>
</dbReference>
<keyword evidence="2" id="KW-0614">Plasmid</keyword>
<dbReference type="Pfam" id="PF13020">
    <property type="entry name" value="NOV_C"/>
    <property type="match status" value="1"/>
</dbReference>
<proteinExistence type="predicted"/>
<evidence type="ECO:0000313" key="2">
    <source>
        <dbReference type="EMBL" id="AFZ28351.1"/>
    </source>
</evidence>
<dbReference type="InterPro" id="IPR024975">
    <property type="entry name" value="NOV_C"/>
</dbReference>
<dbReference type="AlphaFoldDB" id="K9X8F1"/>
<dbReference type="PANTHER" id="PTHR32387">
    <property type="entry name" value="WU:FJ29H11"/>
    <property type="match status" value="1"/>
</dbReference>
<name>K9X8F1_9NOST</name>
<evidence type="ECO:0000313" key="3">
    <source>
        <dbReference type="Proteomes" id="UP000010475"/>
    </source>
</evidence>
<protein>
    <recommendedName>
        <fullName evidence="1">Protein NO VEIN C-terminal domain-containing protein</fullName>
    </recommendedName>
</protein>
<keyword evidence="3" id="KW-1185">Reference proteome</keyword>
<dbReference type="PANTHER" id="PTHR32387:SF0">
    <property type="entry name" value="PROTEIN NO VEIN"/>
    <property type="match status" value="1"/>
</dbReference>
<dbReference type="KEGG" id="csg:Cylst_6579"/>
<sequence length="1205" mass="140182">MTILGNEFIIIVNRNILILCPKSNIFWAILIGIFLTFNTSDKNGNIETEKTREVINNKHCYSLLKKNLIVPEHIQESKRENVKYTELILAFSLQEDGSADTRLEQKVFAFLPTRSYGFKFLIQADFLVPANREDIHKDTQWNKWIRDNIATTFLLAVEKFKQDSNLQKTYYNYIPLNSEIKDEFFIPVVSEIHNKLKTSECILTESGKWEIPSHVVQVDEQIRKLISNADLQKLLNKEYIHPEVKAKTSILESLGVKKFSFDDLLQCLQNNEWLQKQSDNWFVELYIYLKSCNLNDYSDLPKIKKLKIIPLENNQLASIAETSIFFPFNNVGEYSFELQFIKKTLLESNSKFAVTEFLKKLGVQNASCYEIIENHILPLYKGDSWKSKANQLLEYICYIKDNLSEYEKEFNKIKNPYSYSYSKEDPLKSLKELLLIKTDKNGYSRPGNVYLPASYGNPNELETLLSGIQDVWFVSPEYIQDLMQIKNPSEKAEKIREWKEFFIKLGVHTVPKIDVKIQTARGRSNQKIDYYKEYPIYSSPHIIRILETKNVEKNQKLAKFLDSNWDYYKQYKSWQNYAYANGGFYSYNPNDADWFTKIKTAAWLPTTKGKLANPSEVFLDKTETGTILGDSVPYLAISLNNPDFIKDLGIKEKITDSKDYADLLLALSRKKELDEKDEELVLKIYQELNKVGINLKDWWKTFIIERIFWTNKKIFCTASKVLINDNDEVYELFKDNPQIAFLKLPPNYYPKLQHFIKGTDIRYLSQIIKTELAIGEVPKVEEQSVTEQIKAFTPYILRYLYQVEQQIYQQLKTNHTLIQLKDLVCYRVENLQIKYLLDQQSAYTQRSAFLDNGNLYIQSGSLSDMDYLALEVSHLFGNPKGLDDFLISLFEKRTLDKIDSLMKAKKIQLLPNEEKQWFENSNIYLGETNFIEITAENDKNIEFTANKHQKIEQNNRSVKSELTTIFPKDEVDDAQWLPECEPREILELEAIQLTKAKITSKGYPSTGRVTESIITPSFAELIEDKSISIKTTFSNSQSKSAPQKIIQLITELRIIDRDEPSEKPKLSGIWGEQFAIEYLRRQFSAKYPKGNLEENQYGFSIKINSQVVVEVQWLNEVQETEGYDIKLIENGREDYIEVKSSKPGAKKLIKLSGSQWKLALDLGENFHIYRVYNAGTQQATLIDISNPNQLLSEGSLRMDSVYLRI</sequence>
<feature type="domain" description="Protein NO VEIN C-terminal" evidence="1">
    <location>
        <begin position="1072"/>
        <end position="1178"/>
    </location>
</feature>
<reference evidence="2 3" key="1">
    <citation type="submission" date="2012-06" db="EMBL/GenBank/DDBJ databases">
        <title>Noncontiguous Finished plasmid 1 of genome of Cylindrospermum stagnale PCC 7417.</title>
        <authorList>
            <consortium name="US DOE Joint Genome Institute"/>
            <person name="Gugger M."/>
            <person name="Coursin T."/>
            <person name="Rippka R."/>
            <person name="Tandeau De Marsac N."/>
            <person name="Huntemann M."/>
            <person name="Wei C.-L."/>
            <person name="Han J."/>
            <person name="Detter J.C."/>
            <person name="Han C."/>
            <person name="Tapia R."/>
            <person name="Davenport K."/>
            <person name="Daligault H."/>
            <person name="Erkkila T."/>
            <person name="Gu W."/>
            <person name="Munk A.C.C."/>
            <person name="Teshima H."/>
            <person name="Xu Y."/>
            <person name="Chain P."/>
            <person name="Chen A."/>
            <person name="Krypides N."/>
            <person name="Mavromatis K."/>
            <person name="Markowitz V."/>
            <person name="Szeto E."/>
            <person name="Ivanova N."/>
            <person name="Mikhailova N."/>
            <person name="Ovchinnikova G."/>
            <person name="Pagani I."/>
            <person name="Pati A."/>
            <person name="Goodwin L."/>
            <person name="Peters L."/>
            <person name="Pitluck S."/>
            <person name="Woyke T."/>
            <person name="Kerfeld C."/>
        </authorList>
    </citation>
    <scope>NUCLEOTIDE SEQUENCE [LARGE SCALE GENOMIC DNA]</scope>
    <source>
        <strain evidence="2 3">PCC 7417</strain>
        <plasmid evidence="3">Plasmid pCYLST.01</plasmid>
    </source>
</reference>